<evidence type="ECO:0000313" key="4">
    <source>
        <dbReference type="EMBL" id="PON31419.1"/>
    </source>
</evidence>
<dbReference type="OrthoDB" id="1896520at2759"/>
<feature type="chain" id="PRO_5015195174" evidence="3">
    <location>
        <begin position="21"/>
        <end position="91"/>
    </location>
</feature>
<protein>
    <submittedName>
        <fullName evidence="4">Protein DOWNSTREAM OF FLC</fullName>
    </submittedName>
</protein>
<evidence type="ECO:0000256" key="3">
    <source>
        <dbReference type="SAM" id="SignalP"/>
    </source>
</evidence>
<dbReference type="Proteomes" id="UP000237105">
    <property type="component" value="Unassembled WGS sequence"/>
</dbReference>
<proteinExistence type="inferred from homology"/>
<comment type="caution">
    <text evidence="4">The sequence shown here is derived from an EMBL/GenBank/DDBJ whole genome shotgun (WGS) entry which is preliminary data.</text>
</comment>
<comment type="similarity">
    <text evidence="1">Belongs to the Ole e I family.</text>
</comment>
<keyword evidence="5" id="KW-1185">Reference proteome</keyword>
<dbReference type="PANTHER" id="PTHR31614:SF5">
    <property type="entry name" value="ALLERGEN-LIKE PROTEIN BRSN20"/>
    <property type="match status" value="1"/>
</dbReference>
<keyword evidence="2" id="KW-1015">Disulfide bond</keyword>
<feature type="signal peptide" evidence="3">
    <location>
        <begin position="1"/>
        <end position="20"/>
    </location>
</feature>
<evidence type="ECO:0000256" key="1">
    <source>
        <dbReference type="ARBA" id="ARBA00010049"/>
    </source>
</evidence>
<accession>A0A2P5A4J7</accession>
<dbReference type="InterPro" id="IPR006041">
    <property type="entry name" value="Pollen_Ole_e1_allergen"/>
</dbReference>
<dbReference type="EMBL" id="JXTB01001060">
    <property type="protein sequence ID" value="PON31419.1"/>
    <property type="molecule type" value="Genomic_DNA"/>
</dbReference>
<name>A0A2P5A4J7_PARAD</name>
<reference evidence="5" key="1">
    <citation type="submission" date="2016-06" db="EMBL/GenBank/DDBJ databases">
        <title>Parallel loss of symbiosis genes in relatives of nitrogen-fixing non-legume Parasponia.</title>
        <authorList>
            <person name="Van Velzen R."/>
            <person name="Holmer R."/>
            <person name="Bu F."/>
            <person name="Rutten L."/>
            <person name="Van Zeijl A."/>
            <person name="Liu W."/>
            <person name="Santuari L."/>
            <person name="Cao Q."/>
            <person name="Sharma T."/>
            <person name="Shen D."/>
            <person name="Roswanjaya Y."/>
            <person name="Wardhani T."/>
            <person name="Kalhor M.S."/>
            <person name="Jansen J."/>
            <person name="Van den Hoogen J."/>
            <person name="Gungor B."/>
            <person name="Hartog M."/>
            <person name="Hontelez J."/>
            <person name="Verver J."/>
            <person name="Yang W.-C."/>
            <person name="Schijlen E."/>
            <person name="Repin R."/>
            <person name="Schilthuizen M."/>
            <person name="Schranz E."/>
            <person name="Heidstra R."/>
            <person name="Miyata K."/>
            <person name="Fedorova E."/>
            <person name="Kohlen W."/>
            <person name="Bisseling T."/>
            <person name="Smit S."/>
            <person name="Geurts R."/>
        </authorList>
    </citation>
    <scope>NUCLEOTIDE SEQUENCE [LARGE SCALE GENOMIC DNA]</scope>
    <source>
        <strain evidence="5">cv. WU1-14</strain>
    </source>
</reference>
<dbReference type="AlphaFoldDB" id="A0A2P5A4J7"/>
<gene>
    <name evidence="4" type="ORF">PanWU01x14_370030</name>
</gene>
<sequence length="91" mass="9834">MAKALLLMALCLLLTLATVSHPVKDPLKVEGKVYFDTCCANFETFATTYIADALLVSSPQADCAIASPSRDRARVIVTSYNSITSSNRYVS</sequence>
<dbReference type="PANTHER" id="PTHR31614">
    <property type="entry name" value="PROTEIN DOWNSTREAM OF FLC-RELATED"/>
    <property type="match status" value="1"/>
</dbReference>
<keyword evidence="3" id="KW-0732">Signal</keyword>
<evidence type="ECO:0000256" key="2">
    <source>
        <dbReference type="ARBA" id="ARBA00023157"/>
    </source>
</evidence>
<evidence type="ECO:0000313" key="5">
    <source>
        <dbReference type="Proteomes" id="UP000237105"/>
    </source>
</evidence>
<organism evidence="4 5">
    <name type="scientific">Parasponia andersonii</name>
    <name type="common">Sponia andersonii</name>
    <dbReference type="NCBI Taxonomy" id="3476"/>
    <lineage>
        <taxon>Eukaryota</taxon>
        <taxon>Viridiplantae</taxon>
        <taxon>Streptophyta</taxon>
        <taxon>Embryophyta</taxon>
        <taxon>Tracheophyta</taxon>
        <taxon>Spermatophyta</taxon>
        <taxon>Magnoliopsida</taxon>
        <taxon>eudicotyledons</taxon>
        <taxon>Gunneridae</taxon>
        <taxon>Pentapetalae</taxon>
        <taxon>rosids</taxon>
        <taxon>fabids</taxon>
        <taxon>Rosales</taxon>
        <taxon>Cannabaceae</taxon>
        <taxon>Parasponia</taxon>
    </lineage>
</organism>